<accession>A0A0A8YDK0</accession>
<dbReference type="EMBL" id="GBRH01273776">
    <property type="protein sequence ID" value="JAD24119.1"/>
    <property type="molecule type" value="Transcribed_RNA"/>
</dbReference>
<protein>
    <submittedName>
        <fullName evidence="1">Uncharacterized protein</fullName>
    </submittedName>
</protein>
<organism evidence="1">
    <name type="scientific">Arundo donax</name>
    <name type="common">Giant reed</name>
    <name type="synonym">Donax arundinaceus</name>
    <dbReference type="NCBI Taxonomy" id="35708"/>
    <lineage>
        <taxon>Eukaryota</taxon>
        <taxon>Viridiplantae</taxon>
        <taxon>Streptophyta</taxon>
        <taxon>Embryophyta</taxon>
        <taxon>Tracheophyta</taxon>
        <taxon>Spermatophyta</taxon>
        <taxon>Magnoliopsida</taxon>
        <taxon>Liliopsida</taxon>
        <taxon>Poales</taxon>
        <taxon>Poaceae</taxon>
        <taxon>PACMAD clade</taxon>
        <taxon>Arundinoideae</taxon>
        <taxon>Arundineae</taxon>
        <taxon>Arundo</taxon>
    </lineage>
</organism>
<sequence>MAGARELAKLQARL</sequence>
<evidence type="ECO:0000313" key="1">
    <source>
        <dbReference type="EMBL" id="JAD24119.1"/>
    </source>
</evidence>
<proteinExistence type="predicted"/>
<name>A0A0A8YDK0_ARUDO</name>
<reference evidence="1" key="2">
    <citation type="journal article" date="2015" name="Data Brief">
        <title>Shoot transcriptome of the giant reed, Arundo donax.</title>
        <authorList>
            <person name="Barrero R.A."/>
            <person name="Guerrero F.D."/>
            <person name="Moolhuijzen P."/>
            <person name="Goolsby J.A."/>
            <person name="Tidwell J."/>
            <person name="Bellgard S.E."/>
            <person name="Bellgard M.I."/>
        </authorList>
    </citation>
    <scope>NUCLEOTIDE SEQUENCE</scope>
    <source>
        <tissue evidence="1">Shoot tissue taken approximately 20 cm above the soil surface</tissue>
    </source>
</reference>
<reference evidence="1" key="1">
    <citation type="submission" date="2014-09" db="EMBL/GenBank/DDBJ databases">
        <authorList>
            <person name="Magalhaes I.L.F."/>
            <person name="Oliveira U."/>
            <person name="Santos F.R."/>
            <person name="Vidigal T.H.D.A."/>
            <person name="Brescovit A.D."/>
            <person name="Santos A.J."/>
        </authorList>
    </citation>
    <scope>NUCLEOTIDE SEQUENCE</scope>
    <source>
        <tissue evidence="1">Shoot tissue taken approximately 20 cm above the soil surface</tissue>
    </source>
</reference>